<organism evidence="8 9">
    <name type="scientific">Thelohanellus kitauei</name>
    <name type="common">Myxosporean</name>
    <dbReference type="NCBI Taxonomy" id="669202"/>
    <lineage>
        <taxon>Eukaryota</taxon>
        <taxon>Metazoa</taxon>
        <taxon>Cnidaria</taxon>
        <taxon>Myxozoa</taxon>
        <taxon>Myxosporea</taxon>
        <taxon>Bivalvulida</taxon>
        <taxon>Platysporina</taxon>
        <taxon>Myxobolidae</taxon>
        <taxon>Thelohanellus</taxon>
    </lineage>
</organism>
<evidence type="ECO:0000256" key="3">
    <source>
        <dbReference type="ARBA" id="ARBA00022722"/>
    </source>
</evidence>
<dbReference type="GO" id="GO:0003964">
    <property type="term" value="F:RNA-directed DNA polymerase activity"/>
    <property type="evidence" value="ECO:0007669"/>
    <property type="project" value="UniProtKB-KW"/>
</dbReference>
<dbReference type="PANTHER" id="PTHR37984:SF5">
    <property type="entry name" value="PROTEIN NYNRIN-LIKE"/>
    <property type="match status" value="1"/>
</dbReference>
<dbReference type="Pfam" id="PF17917">
    <property type="entry name" value="RT_RNaseH"/>
    <property type="match status" value="1"/>
</dbReference>
<keyword evidence="1" id="KW-0808">Transferase</keyword>
<keyword evidence="5" id="KW-0378">Hydrolase</keyword>
<keyword evidence="2" id="KW-0548">Nucleotidyltransferase</keyword>
<dbReference type="Proteomes" id="UP000031668">
    <property type="component" value="Unassembled WGS sequence"/>
</dbReference>
<gene>
    <name evidence="8" type="ORF">RF11_16052</name>
</gene>
<keyword evidence="4" id="KW-0255">Endonuclease</keyword>
<comment type="caution">
    <text evidence="8">The sequence shown here is derived from an EMBL/GenBank/DDBJ whole genome shotgun (WGS) entry which is preliminary data.</text>
</comment>
<dbReference type="OrthoDB" id="6783654at2759"/>
<evidence type="ECO:0000313" key="9">
    <source>
        <dbReference type="Proteomes" id="UP000031668"/>
    </source>
</evidence>
<dbReference type="SUPFAM" id="SSF56672">
    <property type="entry name" value="DNA/RNA polymerases"/>
    <property type="match status" value="1"/>
</dbReference>
<keyword evidence="6" id="KW-0695">RNA-directed DNA polymerase</keyword>
<proteinExistence type="predicted"/>
<dbReference type="PANTHER" id="PTHR37984">
    <property type="entry name" value="PROTEIN CBG26694"/>
    <property type="match status" value="1"/>
</dbReference>
<dbReference type="InterPro" id="IPR041373">
    <property type="entry name" value="RT_RNaseH"/>
</dbReference>
<evidence type="ECO:0000256" key="6">
    <source>
        <dbReference type="ARBA" id="ARBA00022918"/>
    </source>
</evidence>
<keyword evidence="3" id="KW-0540">Nuclease</keyword>
<accession>A0A0C2MRU0</accession>
<dbReference type="GO" id="GO:0004519">
    <property type="term" value="F:endonuclease activity"/>
    <property type="evidence" value="ECO:0007669"/>
    <property type="project" value="UniProtKB-KW"/>
</dbReference>
<dbReference type="AlphaFoldDB" id="A0A0C2MRU0"/>
<protein>
    <recommendedName>
        <fullName evidence="7">Reverse transcriptase RNase H-like domain-containing protein</fullName>
    </recommendedName>
</protein>
<dbReference type="InterPro" id="IPR043502">
    <property type="entry name" value="DNA/RNA_pol_sf"/>
</dbReference>
<dbReference type="GO" id="GO:0016787">
    <property type="term" value="F:hydrolase activity"/>
    <property type="evidence" value="ECO:0007669"/>
    <property type="project" value="UniProtKB-KW"/>
</dbReference>
<evidence type="ECO:0000256" key="2">
    <source>
        <dbReference type="ARBA" id="ARBA00022695"/>
    </source>
</evidence>
<evidence type="ECO:0000256" key="1">
    <source>
        <dbReference type="ARBA" id="ARBA00022679"/>
    </source>
</evidence>
<name>A0A0C2MRU0_THEKT</name>
<keyword evidence="9" id="KW-1185">Reference proteome</keyword>
<sequence>MKEDYSYKHTIQSNQVESIAVRNLKCSSNILKSHMSTLNAVLSTLMENGLSCSAEKFEFLQYEDRTYFMYHRCIRAAETFNKMIADATFCKRYSIQRFQSYSVLMPHLMIHGQFSPIANDSQTLSSQQGNHSQLEKEDIAVIFRIKKTNQYLYGRKFELITYNQCHVSHFDPRQKFPVLAAQRIQRLAMILLGKDYTVKYRSTQEHTNADSLSRLPV</sequence>
<evidence type="ECO:0000256" key="4">
    <source>
        <dbReference type="ARBA" id="ARBA00022759"/>
    </source>
</evidence>
<dbReference type="InterPro" id="IPR050951">
    <property type="entry name" value="Retrovirus_Pol_polyprotein"/>
</dbReference>
<evidence type="ECO:0000256" key="5">
    <source>
        <dbReference type="ARBA" id="ARBA00022801"/>
    </source>
</evidence>
<evidence type="ECO:0000259" key="7">
    <source>
        <dbReference type="Pfam" id="PF17917"/>
    </source>
</evidence>
<reference evidence="8 9" key="1">
    <citation type="journal article" date="2014" name="Genome Biol. Evol.">
        <title>The genome of the myxosporean Thelohanellus kitauei shows adaptations to nutrient acquisition within its fish host.</title>
        <authorList>
            <person name="Yang Y."/>
            <person name="Xiong J."/>
            <person name="Zhou Z."/>
            <person name="Huo F."/>
            <person name="Miao W."/>
            <person name="Ran C."/>
            <person name="Liu Y."/>
            <person name="Zhang J."/>
            <person name="Feng J."/>
            <person name="Wang M."/>
            <person name="Wang M."/>
            <person name="Wang L."/>
            <person name="Yao B."/>
        </authorList>
    </citation>
    <scope>NUCLEOTIDE SEQUENCE [LARGE SCALE GENOMIC DNA]</scope>
    <source>
        <strain evidence="8">Wuqing</strain>
    </source>
</reference>
<evidence type="ECO:0000313" key="8">
    <source>
        <dbReference type="EMBL" id="KII69971.1"/>
    </source>
</evidence>
<feature type="domain" description="Reverse transcriptase RNase H-like" evidence="7">
    <location>
        <begin position="110"/>
        <end position="191"/>
    </location>
</feature>
<dbReference type="EMBL" id="JWZT01002238">
    <property type="protein sequence ID" value="KII69971.1"/>
    <property type="molecule type" value="Genomic_DNA"/>
</dbReference>